<dbReference type="OrthoDB" id="127270at2"/>
<feature type="signal peptide" evidence="5">
    <location>
        <begin position="1"/>
        <end position="22"/>
    </location>
</feature>
<keyword evidence="2 7" id="KW-0418">Kinase</keyword>
<evidence type="ECO:0000313" key="7">
    <source>
        <dbReference type="EMBL" id="MBB6144530.1"/>
    </source>
</evidence>
<evidence type="ECO:0000256" key="5">
    <source>
        <dbReference type="SAM" id="SignalP"/>
    </source>
</evidence>
<dbReference type="CDD" id="cd16917">
    <property type="entry name" value="HATPase_UhpB-NarQ-NarX-like"/>
    <property type="match status" value="1"/>
</dbReference>
<dbReference type="PANTHER" id="PTHR24421">
    <property type="entry name" value="NITRATE/NITRITE SENSOR PROTEIN NARX-RELATED"/>
    <property type="match status" value="1"/>
</dbReference>
<dbReference type="Pfam" id="PF07495">
    <property type="entry name" value="Y_Y_Y"/>
    <property type="match status" value="1"/>
</dbReference>
<reference evidence="7 8" key="1">
    <citation type="submission" date="2020-08" db="EMBL/GenBank/DDBJ databases">
        <title>Genomic Encyclopedia of Type Strains, Phase IV (KMG-IV): sequencing the most valuable type-strain genomes for metagenomic binning, comparative biology and taxonomic classification.</title>
        <authorList>
            <person name="Goeker M."/>
        </authorList>
    </citation>
    <scope>NUCLEOTIDE SEQUENCE [LARGE SCALE GENOMIC DNA]</scope>
    <source>
        <strain evidence="7 8">DSM 103733</strain>
    </source>
</reference>
<dbReference type="SUPFAM" id="SSF55874">
    <property type="entry name" value="ATPase domain of HSP90 chaperone/DNA topoisomerase II/histidine kinase"/>
    <property type="match status" value="1"/>
</dbReference>
<evidence type="ECO:0000256" key="4">
    <source>
        <dbReference type="SAM" id="Phobius"/>
    </source>
</evidence>
<dbReference type="InterPro" id="IPR011123">
    <property type="entry name" value="Y_Y_Y"/>
</dbReference>
<evidence type="ECO:0000256" key="2">
    <source>
        <dbReference type="ARBA" id="ARBA00022777"/>
    </source>
</evidence>
<dbReference type="InterPro" id="IPR015943">
    <property type="entry name" value="WD40/YVTN_repeat-like_dom_sf"/>
</dbReference>
<dbReference type="Gene3D" id="1.20.5.1930">
    <property type="match status" value="1"/>
</dbReference>
<dbReference type="PANTHER" id="PTHR24421:SF62">
    <property type="entry name" value="SENSORY TRANSDUCTION HISTIDINE KINASE"/>
    <property type="match status" value="1"/>
</dbReference>
<evidence type="ECO:0000313" key="8">
    <source>
        <dbReference type="Proteomes" id="UP000538666"/>
    </source>
</evidence>
<organism evidence="7 8">
    <name type="scientific">Silvibacterium bohemicum</name>
    <dbReference type="NCBI Taxonomy" id="1577686"/>
    <lineage>
        <taxon>Bacteria</taxon>
        <taxon>Pseudomonadati</taxon>
        <taxon>Acidobacteriota</taxon>
        <taxon>Terriglobia</taxon>
        <taxon>Terriglobales</taxon>
        <taxon>Acidobacteriaceae</taxon>
        <taxon>Silvibacterium</taxon>
    </lineage>
</organism>
<keyword evidence="3" id="KW-0902">Two-component regulatory system</keyword>
<keyword evidence="1" id="KW-0808">Transferase</keyword>
<dbReference type="Gene3D" id="3.30.565.10">
    <property type="entry name" value="Histidine kinase-like ATPase, C-terminal domain"/>
    <property type="match status" value="1"/>
</dbReference>
<proteinExistence type="predicted"/>
<keyword evidence="4" id="KW-0472">Membrane</keyword>
<feature type="chain" id="PRO_5032415156" evidence="5">
    <location>
        <begin position="23"/>
        <end position="1044"/>
    </location>
</feature>
<dbReference type="GO" id="GO:0000155">
    <property type="term" value="F:phosphorelay sensor kinase activity"/>
    <property type="evidence" value="ECO:0007669"/>
    <property type="project" value="InterPro"/>
</dbReference>
<dbReference type="InterPro" id="IPR013783">
    <property type="entry name" value="Ig-like_fold"/>
</dbReference>
<dbReference type="SMART" id="SM00387">
    <property type="entry name" value="HATPase_c"/>
    <property type="match status" value="1"/>
</dbReference>
<evidence type="ECO:0000256" key="1">
    <source>
        <dbReference type="ARBA" id="ARBA00022679"/>
    </source>
</evidence>
<evidence type="ECO:0000259" key="6">
    <source>
        <dbReference type="SMART" id="SM00387"/>
    </source>
</evidence>
<keyword evidence="4" id="KW-1133">Transmembrane helix</keyword>
<gene>
    <name evidence="7" type="ORF">HNQ77_002482</name>
</gene>
<dbReference type="Proteomes" id="UP000538666">
    <property type="component" value="Unassembled WGS sequence"/>
</dbReference>
<comment type="caution">
    <text evidence="7">The sequence shown here is derived from an EMBL/GenBank/DDBJ whole genome shotgun (WGS) entry which is preliminary data.</text>
</comment>
<dbReference type="EMBL" id="JACHEK010000004">
    <property type="protein sequence ID" value="MBB6144530.1"/>
    <property type="molecule type" value="Genomic_DNA"/>
</dbReference>
<protein>
    <submittedName>
        <fullName evidence="7">Signal transduction histidine kinase/ligand-binding sensor domain-containing protein</fullName>
    </submittedName>
</protein>
<dbReference type="Pfam" id="PF07730">
    <property type="entry name" value="HisKA_3"/>
    <property type="match status" value="1"/>
</dbReference>
<dbReference type="SUPFAM" id="SSF101898">
    <property type="entry name" value="NHL repeat"/>
    <property type="match status" value="1"/>
</dbReference>
<feature type="transmembrane region" description="Helical" evidence="4">
    <location>
        <begin position="776"/>
        <end position="795"/>
    </location>
</feature>
<dbReference type="AlphaFoldDB" id="A0A841JTP6"/>
<dbReference type="RefSeq" id="WP_050058868.1">
    <property type="nucleotide sequence ID" value="NZ_JACHEK010000004.1"/>
</dbReference>
<feature type="domain" description="Histidine kinase/HSP90-like ATPase" evidence="6">
    <location>
        <begin position="918"/>
        <end position="1013"/>
    </location>
</feature>
<dbReference type="InterPro" id="IPR036890">
    <property type="entry name" value="HATPase_C_sf"/>
</dbReference>
<dbReference type="InterPro" id="IPR050482">
    <property type="entry name" value="Sensor_HK_TwoCompSys"/>
</dbReference>
<dbReference type="Pfam" id="PF02518">
    <property type="entry name" value="HATPase_c"/>
    <property type="match status" value="1"/>
</dbReference>
<dbReference type="Gene3D" id="2.60.40.10">
    <property type="entry name" value="Immunoglobulins"/>
    <property type="match status" value="1"/>
</dbReference>
<dbReference type="InterPro" id="IPR011712">
    <property type="entry name" value="Sig_transdc_His_kin_sub3_dim/P"/>
</dbReference>
<sequence>MKVVRTLSICSFLLWLVATANALNPDRDIHQLAHRSWSQTQGYPGHTRALAQTRDGFLWLGSDTGLFRFDGVHFERYVPRSGDKPSEDIVRSLLALPDGSLWIAYAHNGKICVLRNGNVKCYGKTDGVTWNPTDIVQDHEGTIWANTESGVIRFNGTRWEHVGKNWDFPEDVPHMTSRVLFVDSRGTLWVGVNSTILYLKQGSKRFEPTGAFAGFSLSIAEAPDGTIWLSDNAGYVRAIGTSVSTKSATIAKCEADTLRGAHSKCPSERSLVIEISGTVRIMFDHNGSLWTTTDSLGVVRVPHPDGLRDRPISKTSDALQRFTSKDGLSADNCTPILEDREGNIWVATRDGLDQFRDTALVPVVLPKSIVQTAIAPADNGDIWAAVSSNYVGRIHSRSKNLSLVPADAFKPYRDFAGVTWLMGNSLAQWKEGRFRQMAKSPEGLSGSFGTWEVAGDRFGTLWAFASGYGFFSLDHHRWKVWPTPPEVAKQHVLNMFSDSTGRIWVSTYQGDIITMDKGSIVDYLAKDSRLNNVKAFAEHAPQEIWAGGAGGLLLIDRGHFRLIKSAGLGALEDVTGIVDAGSEGLWLNTAGGVIHVSKHEAEHALRDPSYRFQWKRFDSSDGLPGQAEATGPYPKAIEGTDGRIWFTSTTGLAWVDPNWIPKNTLPPPISITSVSADDLPQVQKDDLRLPAHTANVQVSYTALSLSLPERVLFKYKLEGSDKDWKDAGTRREAFYTNLSPRHYRFRVIACNNDGIWNNVGANVEFTIAPAWYQTTWFYALCATIGFLILWILYRLRMRQIAKSMSDRFDERLSERTRIARDFHDTLLQTIQGTKLVADSALKQSADSVRMRGAMEQVSVWMGQATEEGRAALNSLRTSTTETNDLAEAFRRSIEECRIHGSMEAKFSVVGEVSEMHPIVRDEVYRIGYEAIRNACVHSKAANLQVELTYAENLILGVHDDGVGIDPAIVDEGKEGHFGLQGMRERAGRIMAKLTFETSAVSGTEIKLVVPGSIIYLRATSSRRKLPAIKSILKWMGLTSNSTDS</sequence>
<name>A0A841JTP6_9BACT</name>
<evidence type="ECO:0000256" key="3">
    <source>
        <dbReference type="ARBA" id="ARBA00023012"/>
    </source>
</evidence>
<dbReference type="InterPro" id="IPR003594">
    <property type="entry name" value="HATPase_dom"/>
</dbReference>
<accession>A0A841JTP6</accession>
<dbReference type="Gene3D" id="2.130.10.10">
    <property type="entry name" value="YVTN repeat-like/Quinoprotein amine dehydrogenase"/>
    <property type="match status" value="3"/>
</dbReference>
<keyword evidence="8" id="KW-1185">Reference proteome</keyword>
<keyword evidence="4" id="KW-0812">Transmembrane</keyword>
<dbReference type="GO" id="GO:0016020">
    <property type="term" value="C:membrane"/>
    <property type="evidence" value="ECO:0007669"/>
    <property type="project" value="InterPro"/>
</dbReference>
<keyword evidence="5" id="KW-0732">Signal</keyword>
<dbReference type="GO" id="GO:0046983">
    <property type="term" value="F:protein dimerization activity"/>
    <property type="evidence" value="ECO:0007669"/>
    <property type="project" value="InterPro"/>
</dbReference>